<dbReference type="RefSeq" id="XP_039134276.1">
    <property type="nucleotide sequence ID" value="XM_039278342.1"/>
</dbReference>
<dbReference type="Pfam" id="PF07714">
    <property type="entry name" value="PK_Tyr_Ser-Thr"/>
    <property type="match status" value="1"/>
</dbReference>
<feature type="region of interest" description="Disordered" evidence="1">
    <location>
        <begin position="1"/>
        <end position="48"/>
    </location>
</feature>
<proteinExistence type="predicted"/>
<keyword evidence="3" id="KW-1185">Reference proteome</keyword>
<evidence type="ECO:0000313" key="3">
    <source>
        <dbReference type="Proteomes" id="UP001515500"/>
    </source>
</evidence>
<dbReference type="GO" id="GO:0012505">
    <property type="term" value="C:endomembrane system"/>
    <property type="evidence" value="ECO:0007669"/>
    <property type="project" value="UniProtKB-SubCell"/>
</dbReference>
<evidence type="ECO:0000259" key="2">
    <source>
        <dbReference type="PROSITE" id="PS50011"/>
    </source>
</evidence>
<gene>
    <name evidence="4" type="primary">LOC120271667</name>
</gene>
<dbReference type="PROSITE" id="PS50011">
    <property type="entry name" value="PROTEIN_KINASE_DOM"/>
    <property type="match status" value="1"/>
</dbReference>
<feature type="compositionally biased region" description="Low complexity" evidence="1">
    <location>
        <begin position="113"/>
        <end position="140"/>
    </location>
</feature>
<dbReference type="PANTHER" id="PTHR45863">
    <property type="entry name" value="SERINE/THREONINE-PROTEIN KINASE BSK5"/>
    <property type="match status" value="1"/>
</dbReference>
<dbReference type="GeneID" id="120271667"/>
<feature type="compositionally biased region" description="Polar residues" evidence="1">
    <location>
        <begin position="1"/>
        <end position="30"/>
    </location>
</feature>
<dbReference type="InterPro" id="IPR011009">
    <property type="entry name" value="Kinase-like_dom_sf"/>
</dbReference>
<dbReference type="Gene3D" id="3.30.200.20">
    <property type="entry name" value="Phosphorylase Kinase, domain 1"/>
    <property type="match status" value="1"/>
</dbReference>
<dbReference type="AlphaFoldDB" id="A0AB40C3D1"/>
<dbReference type="InterPro" id="IPR045845">
    <property type="entry name" value="BSK"/>
</dbReference>
<name>A0AB40C3D1_DIOCR</name>
<accession>A0AB40C3D1</accession>
<feature type="region of interest" description="Disordered" evidence="1">
    <location>
        <begin position="60"/>
        <end position="79"/>
    </location>
</feature>
<dbReference type="PANTHER" id="PTHR45863:SF22">
    <property type="entry name" value="SERINE_THREONINE-PROTEIN KINASE BSK1"/>
    <property type="match status" value="1"/>
</dbReference>
<dbReference type="InterPro" id="IPR000719">
    <property type="entry name" value="Prot_kinase_dom"/>
</dbReference>
<dbReference type="InterPro" id="IPR001245">
    <property type="entry name" value="Ser-Thr/Tyr_kinase_cat_dom"/>
</dbReference>
<dbReference type="GO" id="GO:0005524">
    <property type="term" value="F:ATP binding"/>
    <property type="evidence" value="ECO:0007669"/>
    <property type="project" value="UniProtKB-KW"/>
</dbReference>
<sequence length="480" mass="52580">MGCCTSTPKQRENPNSGDDGQHNTPGTNVNPHDHSQSPAGQARPSRRRFFLKDTYRIAKPLPLPLPPGHAGPSRLPPEHAGRSRIRFFLKDNSRNAEPLPLPLPQGHAGPLQLPSGHAGPLHLPPGHAGPLHLPPGHAGPLQPPSGHAGPSHLLPGHAGPLNPPTRHAGPLEPIPEQAWPLEAIPEQAGSSQPPAQGTSSFRHYNYGELVAATQGYANENILATGGGLIPNYIYRGRLRDGQKVAIKRFSSEAWPLVDLFKEEAIKAGRLRHRRLASLIGYCCQGDERFLVAEFKPYDSLAKHLFNANKTMEWSMRLRVACYIAEGLEYCCNEGQALYHDLTPYKVLFDEGGNACLSCFGLVKNRRDGRCFATNISYYSPDIIRGRTTRESMIFNFGLVLHDLLSGEQISVQRNVELIMGIRIPIVLDPRLKGKCSAEEATGLEELAHQCQLYKHTDRPTIEDVIATLAKIQSNAATGAR</sequence>
<feature type="region of interest" description="Disordered" evidence="1">
    <location>
        <begin position="96"/>
        <end position="173"/>
    </location>
</feature>
<dbReference type="GO" id="GO:0004672">
    <property type="term" value="F:protein kinase activity"/>
    <property type="evidence" value="ECO:0007669"/>
    <property type="project" value="InterPro"/>
</dbReference>
<reference evidence="4" key="1">
    <citation type="submission" date="2025-08" db="UniProtKB">
        <authorList>
            <consortium name="RefSeq"/>
        </authorList>
    </citation>
    <scope>IDENTIFICATION</scope>
</reference>
<evidence type="ECO:0000313" key="4">
    <source>
        <dbReference type="RefSeq" id="XP_039134276.1"/>
    </source>
</evidence>
<evidence type="ECO:0000256" key="1">
    <source>
        <dbReference type="SAM" id="MobiDB-lite"/>
    </source>
</evidence>
<dbReference type="Gene3D" id="1.10.510.10">
    <property type="entry name" value="Transferase(Phosphotransferase) domain 1"/>
    <property type="match status" value="1"/>
</dbReference>
<organism evidence="3 4">
    <name type="scientific">Dioscorea cayennensis subsp. rotundata</name>
    <name type="common">White Guinea yam</name>
    <name type="synonym">Dioscorea rotundata</name>
    <dbReference type="NCBI Taxonomy" id="55577"/>
    <lineage>
        <taxon>Eukaryota</taxon>
        <taxon>Viridiplantae</taxon>
        <taxon>Streptophyta</taxon>
        <taxon>Embryophyta</taxon>
        <taxon>Tracheophyta</taxon>
        <taxon>Spermatophyta</taxon>
        <taxon>Magnoliopsida</taxon>
        <taxon>Liliopsida</taxon>
        <taxon>Dioscoreales</taxon>
        <taxon>Dioscoreaceae</taxon>
        <taxon>Dioscorea</taxon>
    </lineage>
</organism>
<feature type="domain" description="Protein kinase" evidence="2">
    <location>
        <begin position="218"/>
        <end position="471"/>
    </location>
</feature>
<protein>
    <submittedName>
        <fullName evidence="4">Serine/threonine-protein kinase BSK1-like</fullName>
    </submittedName>
</protein>
<dbReference type="SUPFAM" id="SSF56112">
    <property type="entry name" value="Protein kinase-like (PK-like)"/>
    <property type="match status" value="1"/>
</dbReference>
<dbReference type="Proteomes" id="UP001515500">
    <property type="component" value="Chromosome 11"/>
</dbReference>
<dbReference type="GO" id="GO:0009742">
    <property type="term" value="P:brassinosteroid mediated signaling pathway"/>
    <property type="evidence" value="ECO:0007669"/>
    <property type="project" value="InterPro"/>
</dbReference>